<evidence type="ECO:0000259" key="4">
    <source>
        <dbReference type="PROSITE" id="PS50222"/>
    </source>
</evidence>
<dbReference type="Pfam" id="PF13833">
    <property type="entry name" value="EF-hand_8"/>
    <property type="match status" value="1"/>
</dbReference>
<feature type="domain" description="EF-hand" evidence="4">
    <location>
        <begin position="166"/>
        <end position="197"/>
    </location>
</feature>
<keyword evidence="2" id="KW-0106">Calcium</keyword>
<dbReference type="InterPro" id="IPR050145">
    <property type="entry name" value="Centrin_CML-like"/>
</dbReference>
<dbReference type="OrthoDB" id="26525at2759"/>
<dbReference type="SMART" id="SM00054">
    <property type="entry name" value="EFh"/>
    <property type="match status" value="2"/>
</dbReference>
<sequence>MAIASITKPFTSRLSKLRLRSKPKNTASPSPETTSPGRSSSDGGEIVSAPKSSSKEDEFRQVFAFLDANNDGEISADELRAYFSSVGDTAAHEGAEKIIGELCAEDSNNLLLRFKEFERVMELRDSGEDNVVLRRAFEVYEVEKGSGCITAEGLRQVLRRLGVDVKSVEECRAMIRVYDLDGNGVLDFDEFYKMMMT</sequence>
<protein>
    <submittedName>
        <fullName evidence="5">Probable calcium-binding protein cml41</fullName>
    </submittedName>
</protein>
<organism evidence="5 6">
    <name type="scientific">Phtheirospermum japonicum</name>
    <dbReference type="NCBI Taxonomy" id="374723"/>
    <lineage>
        <taxon>Eukaryota</taxon>
        <taxon>Viridiplantae</taxon>
        <taxon>Streptophyta</taxon>
        <taxon>Embryophyta</taxon>
        <taxon>Tracheophyta</taxon>
        <taxon>Spermatophyta</taxon>
        <taxon>Magnoliopsida</taxon>
        <taxon>eudicotyledons</taxon>
        <taxon>Gunneridae</taxon>
        <taxon>Pentapetalae</taxon>
        <taxon>asterids</taxon>
        <taxon>lamiids</taxon>
        <taxon>Lamiales</taxon>
        <taxon>Orobanchaceae</taxon>
        <taxon>Orobanchaceae incertae sedis</taxon>
        <taxon>Phtheirospermum</taxon>
    </lineage>
</organism>
<accession>A0A830D5F2</accession>
<dbReference type="InterPro" id="IPR018247">
    <property type="entry name" value="EF_Hand_1_Ca_BS"/>
</dbReference>
<evidence type="ECO:0000256" key="3">
    <source>
        <dbReference type="SAM" id="MobiDB-lite"/>
    </source>
</evidence>
<evidence type="ECO:0000256" key="1">
    <source>
        <dbReference type="ARBA" id="ARBA00022737"/>
    </source>
</evidence>
<evidence type="ECO:0000256" key="2">
    <source>
        <dbReference type="ARBA" id="ARBA00022837"/>
    </source>
</evidence>
<dbReference type="Pfam" id="PF13405">
    <property type="entry name" value="EF-hand_6"/>
    <property type="match status" value="1"/>
</dbReference>
<dbReference type="Proteomes" id="UP000653305">
    <property type="component" value="Unassembled WGS sequence"/>
</dbReference>
<dbReference type="CDD" id="cd00051">
    <property type="entry name" value="EFh"/>
    <property type="match status" value="1"/>
</dbReference>
<dbReference type="InterPro" id="IPR002048">
    <property type="entry name" value="EF_hand_dom"/>
</dbReference>
<evidence type="ECO:0000313" key="6">
    <source>
        <dbReference type="Proteomes" id="UP000653305"/>
    </source>
</evidence>
<reference evidence="5" key="1">
    <citation type="submission" date="2020-07" db="EMBL/GenBank/DDBJ databases">
        <title>Ethylene signaling mediates host invasion by parasitic plants.</title>
        <authorList>
            <person name="Yoshida S."/>
        </authorList>
    </citation>
    <scope>NUCLEOTIDE SEQUENCE</scope>
    <source>
        <strain evidence="5">Okayama</strain>
    </source>
</reference>
<dbReference type="FunFam" id="1.10.238.10:FF:000001">
    <property type="entry name" value="Calmodulin 1"/>
    <property type="match status" value="1"/>
</dbReference>
<dbReference type="Gene3D" id="1.10.238.10">
    <property type="entry name" value="EF-hand"/>
    <property type="match status" value="2"/>
</dbReference>
<keyword evidence="6" id="KW-1185">Reference proteome</keyword>
<feature type="region of interest" description="Disordered" evidence="3">
    <location>
        <begin position="14"/>
        <end position="54"/>
    </location>
</feature>
<evidence type="ECO:0000313" key="5">
    <source>
        <dbReference type="EMBL" id="GFQ06520.1"/>
    </source>
</evidence>
<proteinExistence type="predicted"/>
<keyword evidence="1" id="KW-0677">Repeat</keyword>
<gene>
    <name evidence="5" type="ORF">PHJA_002796000</name>
</gene>
<feature type="compositionally biased region" description="Polar residues" evidence="3">
    <location>
        <begin position="24"/>
        <end position="42"/>
    </location>
</feature>
<dbReference type="PROSITE" id="PS50222">
    <property type="entry name" value="EF_HAND_2"/>
    <property type="match status" value="2"/>
</dbReference>
<dbReference type="EMBL" id="BMAC01001255">
    <property type="protein sequence ID" value="GFQ06520.1"/>
    <property type="molecule type" value="Genomic_DNA"/>
</dbReference>
<dbReference type="GO" id="GO:0005509">
    <property type="term" value="F:calcium ion binding"/>
    <property type="evidence" value="ECO:0007669"/>
    <property type="project" value="InterPro"/>
</dbReference>
<dbReference type="InterPro" id="IPR011992">
    <property type="entry name" value="EF-hand-dom_pair"/>
</dbReference>
<comment type="caution">
    <text evidence="5">The sequence shown here is derived from an EMBL/GenBank/DDBJ whole genome shotgun (WGS) entry which is preliminary data.</text>
</comment>
<dbReference type="AlphaFoldDB" id="A0A830D5F2"/>
<dbReference type="PROSITE" id="PS00018">
    <property type="entry name" value="EF_HAND_1"/>
    <property type="match status" value="2"/>
</dbReference>
<name>A0A830D5F2_9LAMI</name>
<dbReference type="SUPFAM" id="SSF47473">
    <property type="entry name" value="EF-hand"/>
    <property type="match status" value="1"/>
</dbReference>
<dbReference type="PANTHER" id="PTHR23050">
    <property type="entry name" value="CALCIUM BINDING PROTEIN"/>
    <property type="match status" value="1"/>
</dbReference>
<feature type="domain" description="EF-hand" evidence="4">
    <location>
        <begin position="54"/>
        <end position="89"/>
    </location>
</feature>